<dbReference type="EMBL" id="CP012502">
    <property type="protein sequence ID" value="AOM81750.1"/>
    <property type="molecule type" value="Genomic_DNA"/>
</dbReference>
<keyword evidence="2" id="KW-1185">Reference proteome</keyword>
<protein>
    <submittedName>
        <fullName evidence="1">Uncharacterized protein</fullName>
    </submittedName>
</protein>
<evidence type="ECO:0000313" key="2">
    <source>
        <dbReference type="Proteomes" id="UP000094463"/>
    </source>
</evidence>
<proteinExistence type="predicted"/>
<dbReference type="RefSeq" id="WP_069363893.1">
    <property type="nucleotide sequence ID" value="NZ_CP012502.1"/>
</dbReference>
<dbReference type="KEGG" id="bbev:BBEV_0356"/>
<organism evidence="1 2">
    <name type="scientific">Salisediminibacterium beveridgei</name>
    <dbReference type="NCBI Taxonomy" id="632773"/>
    <lineage>
        <taxon>Bacteria</taxon>
        <taxon>Bacillati</taxon>
        <taxon>Bacillota</taxon>
        <taxon>Bacilli</taxon>
        <taxon>Bacillales</taxon>
        <taxon>Bacillaceae</taxon>
        <taxon>Salisediminibacterium</taxon>
    </lineage>
</organism>
<gene>
    <name evidence="1" type="ORF">BBEV_0356</name>
</gene>
<dbReference type="Proteomes" id="UP000094463">
    <property type="component" value="Chromosome"/>
</dbReference>
<reference evidence="1 2" key="1">
    <citation type="submission" date="2015-08" db="EMBL/GenBank/DDBJ databases">
        <title>The complete genome sequence of Bacillus beveridgei MLTeJB.</title>
        <authorList>
            <person name="Hanson T.E."/>
            <person name="Mesa C."/>
            <person name="Basesman S.M."/>
            <person name="Oremland R.S."/>
        </authorList>
    </citation>
    <scope>NUCLEOTIDE SEQUENCE [LARGE SCALE GENOMIC DNA]</scope>
    <source>
        <strain evidence="1 2">MLTeJB</strain>
    </source>
</reference>
<name>A0A1D7QRW4_9BACI</name>
<sequence length="231" mass="25623">MPTLHDRLTSKSLTLIASLPSNHEDVIQAAIDAEVDVIKVHMNVEHRASGNWFGTLAENERAFTFLRKHFNGPIGIVPGDAPEKVTKKELDQLQEIGFDFLSIYAHTAPAWLAADNQLEKMIALSNHYRQADLEAFKQSSADILEASIMNSETYGQRLTMNDLYHYQELVAGVSQPVVVPTQKNILIEDIQALQATGISGLMAGAIVTGKTPETIYESLKTFKEAIETERM</sequence>
<evidence type="ECO:0000313" key="1">
    <source>
        <dbReference type="EMBL" id="AOM81750.1"/>
    </source>
</evidence>
<dbReference type="AlphaFoldDB" id="A0A1D7QRW4"/>
<dbReference type="InterPro" id="IPR036206">
    <property type="entry name" value="ThiamineP_synth_sf"/>
</dbReference>
<dbReference type="STRING" id="632773.BBEV_0356"/>
<accession>A0A1D7QRW4</accession>
<dbReference type="SUPFAM" id="SSF51391">
    <property type="entry name" value="Thiamin phosphate synthase"/>
    <property type="match status" value="1"/>
</dbReference>
<dbReference type="OrthoDB" id="369749at2"/>